<proteinExistence type="predicted"/>
<dbReference type="Pfam" id="PF19279">
    <property type="entry name" value="YegS_C"/>
    <property type="match status" value="1"/>
</dbReference>
<dbReference type="InterPro" id="IPR045540">
    <property type="entry name" value="YegS/DAGK_C"/>
</dbReference>
<dbReference type="GO" id="GO:0005829">
    <property type="term" value="C:cytosol"/>
    <property type="evidence" value="ECO:0007669"/>
    <property type="project" value="TreeGrafter"/>
</dbReference>
<evidence type="ECO:0000313" key="3">
    <source>
        <dbReference type="Proteomes" id="UP000013201"/>
    </source>
</evidence>
<protein>
    <recommendedName>
        <fullName evidence="1">DAGKc domain-containing protein</fullName>
    </recommendedName>
</protein>
<dbReference type="NCBIfam" id="TIGR00147">
    <property type="entry name" value="YegS/Rv2252/BmrU family lipid kinase"/>
    <property type="match status" value="1"/>
</dbReference>
<accession>N1MP98</accession>
<dbReference type="GO" id="GO:0008929">
    <property type="term" value="F:methylglyoxal synthase activity"/>
    <property type="evidence" value="ECO:0007669"/>
    <property type="project" value="InterPro"/>
</dbReference>
<dbReference type="GO" id="GO:0005524">
    <property type="term" value="F:ATP binding"/>
    <property type="evidence" value="ECO:0007669"/>
    <property type="project" value="InterPro"/>
</dbReference>
<organism evidence="2 3">
    <name type="scientific">Sphingobium indicum BiD32</name>
    <dbReference type="NCBI Taxonomy" id="1301087"/>
    <lineage>
        <taxon>Bacteria</taxon>
        <taxon>Pseudomonadati</taxon>
        <taxon>Pseudomonadota</taxon>
        <taxon>Alphaproteobacteria</taxon>
        <taxon>Sphingomonadales</taxon>
        <taxon>Sphingomonadaceae</taxon>
        <taxon>Sphingobium</taxon>
    </lineage>
</organism>
<dbReference type="GO" id="GO:0019242">
    <property type="term" value="P:methylglyoxal biosynthetic process"/>
    <property type="evidence" value="ECO:0007669"/>
    <property type="project" value="InterPro"/>
</dbReference>
<reference evidence="2 3" key="1">
    <citation type="submission" date="2013-03" db="EMBL/GenBank/DDBJ databases">
        <authorList>
            <person name="Le V."/>
        </authorList>
    </citation>
    <scope>NUCLEOTIDE SEQUENCE [LARGE SCALE GENOMIC DNA]</scope>
    <source>
        <strain evidence="2 3">BiD32</strain>
    </source>
</reference>
<dbReference type="GO" id="GO:0008654">
    <property type="term" value="P:phospholipid biosynthetic process"/>
    <property type="evidence" value="ECO:0007669"/>
    <property type="project" value="InterPro"/>
</dbReference>
<dbReference type="Gene3D" id="3.40.50.10330">
    <property type="entry name" value="Probable inorganic polyphosphate/atp-NAD kinase, domain 1"/>
    <property type="match status" value="1"/>
</dbReference>
<dbReference type="InterPro" id="IPR001206">
    <property type="entry name" value="Diacylglycerol_kinase_cat_dom"/>
</dbReference>
<evidence type="ECO:0000313" key="2">
    <source>
        <dbReference type="EMBL" id="CCW19055.1"/>
    </source>
</evidence>
<dbReference type="InterPro" id="IPR004363">
    <property type="entry name" value="Methylgl_synth"/>
</dbReference>
<sequence>METKSPTRPTTRPLPRQAALIVNAHSRKGEALFAQAKEKLEQAGMELLAAHAIKNPERMEETVAKAIADGAPMVIVGGGDGSMSGTVDQLVGKDCVFAVLPLGTANSFARTLGLPLDLDGAVDTIANGQRRRVDLGMIDKDYFVNAASLGLSPMIGKTVPHKLKRYLGRIGYLLWAVKCSVGFRAFRLTIDDGQQQWRLWSTEVRILNGPYHGGVELSDHADVDSGEIVVQAVVGRSKPRLAWDWYAKFFKLRDRDAHTEEFHGKAFTITTRPRQRISIDGEVLAKTPVVAKVAPGAIEVAVPAESQA</sequence>
<feature type="domain" description="DAGKc" evidence="1">
    <location>
        <begin position="13"/>
        <end position="142"/>
    </location>
</feature>
<dbReference type="OrthoDB" id="142078at2"/>
<dbReference type="AlphaFoldDB" id="N1MP98"/>
<dbReference type="RefSeq" id="WP_006961563.1">
    <property type="nucleotide sequence ID" value="NZ_CAVK010000169.1"/>
</dbReference>
<dbReference type="InterPro" id="IPR016064">
    <property type="entry name" value="NAD/diacylglycerol_kinase_sf"/>
</dbReference>
<name>N1MP98_9SPHN</name>
<dbReference type="PANTHER" id="PTHR30492:SF0">
    <property type="entry name" value="METHYLGLYOXAL SYNTHASE"/>
    <property type="match status" value="1"/>
</dbReference>
<dbReference type="Gene3D" id="2.60.200.40">
    <property type="match status" value="1"/>
</dbReference>
<evidence type="ECO:0000259" key="1">
    <source>
        <dbReference type="PROSITE" id="PS50146"/>
    </source>
</evidence>
<keyword evidence="3" id="KW-1185">Reference proteome</keyword>
<dbReference type="Pfam" id="PF00781">
    <property type="entry name" value="DAGK_cat"/>
    <property type="match status" value="1"/>
</dbReference>
<dbReference type="Proteomes" id="UP000013201">
    <property type="component" value="Unassembled WGS sequence"/>
</dbReference>
<dbReference type="SUPFAM" id="SSF111331">
    <property type="entry name" value="NAD kinase/diacylglycerol kinase-like"/>
    <property type="match status" value="1"/>
</dbReference>
<dbReference type="InterPro" id="IPR017438">
    <property type="entry name" value="ATP-NAD_kinase_N"/>
</dbReference>
<dbReference type="InterPro" id="IPR005218">
    <property type="entry name" value="Diacylglycerol/lipid_kinase"/>
</dbReference>
<dbReference type="PROSITE" id="PS50146">
    <property type="entry name" value="DAGK"/>
    <property type="match status" value="1"/>
</dbReference>
<comment type="caution">
    <text evidence="2">The sequence shown here is derived from an EMBL/GenBank/DDBJ whole genome shotgun (WGS) entry which is preliminary data.</text>
</comment>
<gene>
    <name evidence="2" type="ORF">EBBID32_34160</name>
</gene>
<dbReference type="GO" id="GO:0016301">
    <property type="term" value="F:kinase activity"/>
    <property type="evidence" value="ECO:0007669"/>
    <property type="project" value="InterPro"/>
</dbReference>
<dbReference type="PANTHER" id="PTHR30492">
    <property type="entry name" value="METHYLGLYOXAL SYNTHASE"/>
    <property type="match status" value="1"/>
</dbReference>
<dbReference type="EMBL" id="CAVK010000169">
    <property type="protein sequence ID" value="CCW19055.1"/>
    <property type="molecule type" value="Genomic_DNA"/>
</dbReference>
<dbReference type="SMART" id="SM00046">
    <property type="entry name" value="DAGKc"/>
    <property type="match status" value="1"/>
</dbReference>
<reference evidence="3" key="2">
    <citation type="submission" date="2013-04" db="EMBL/GenBank/DDBJ databases">
        <title>Bisphenol A degrading Sphingobium sp. strain BiD32.</title>
        <authorList>
            <person name="Nielsen J.L."/>
            <person name="Zhou N.A."/>
            <person name="Kjeldal H."/>
        </authorList>
    </citation>
    <scope>NUCLEOTIDE SEQUENCE [LARGE SCALE GENOMIC DNA]</scope>
    <source>
        <strain evidence="3">BiD32</strain>
    </source>
</reference>